<dbReference type="Proteomes" id="UP000594260">
    <property type="component" value="Unplaced"/>
</dbReference>
<dbReference type="RefSeq" id="XP_022668398.1">
    <property type="nucleotide sequence ID" value="XM_022812663.1"/>
</dbReference>
<feature type="compositionally biased region" description="Polar residues" evidence="3">
    <location>
        <begin position="103"/>
        <end position="125"/>
    </location>
</feature>
<dbReference type="GO" id="GO:0030041">
    <property type="term" value="P:actin filament polymerization"/>
    <property type="evidence" value="ECO:0007669"/>
    <property type="project" value="TreeGrafter"/>
</dbReference>
<sequence length="139" mass="15117">MDNDELSAIGRNVDLNEIPSIPQKQTVTFINYYLSRSVQLLNEISASAERRLERALEQLQQLEAGVCLLEGKLNSIPGLTDGVTLEPEPETPTTSMEVITEQPLPQAQPGGSTEVTFSAASSETELGQKSDPTDETLNE</sequence>
<dbReference type="RefSeq" id="XP_022668397.1">
    <property type="nucleotide sequence ID" value="XM_022812662.1"/>
</dbReference>
<dbReference type="GO" id="GO:0006887">
    <property type="term" value="P:exocytosis"/>
    <property type="evidence" value="ECO:0007669"/>
    <property type="project" value="TreeGrafter"/>
</dbReference>
<dbReference type="CTD" id="34097"/>
<dbReference type="KEGG" id="vde:111253370"/>
<feature type="region of interest" description="Disordered" evidence="3">
    <location>
        <begin position="78"/>
        <end position="139"/>
    </location>
</feature>
<dbReference type="RefSeq" id="XP_022668396.1">
    <property type="nucleotide sequence ID" value="XM_022812661.1"/>
</dbReference>
<dbReference type="EnsemblMetazoa" id="XM_022812661">
    <property type="protein sequence ID" value="XP_022668396"/>
    <property type="gene ID" value="LOC111253370"/>
</dbReference>
<protein>
    <submittedName>
        <fullName evidence="4">Uncharacterized protein</fullName>
    </submittedName>
</protein>
<dbReference type="FunCoup" id="A0A7M7L0P5">
    <property type="interactions" value="912"/>
</dbReference>
<comment type="similarity">
    <text evidence="1">Belongs to the CCDC53 family.</text>
</comment>
<dbReference type="InterPro" id="IPR019309">
    <property type="entry name" value="WASHC3"/>
</dbReference>
<dbReference type="PANTHER" id="PTHR13015">
    <property type="entry name" value="PROTEIN AD-016-RELATED"/>
    <property type="match status" value="1"/>
</dbReference>
<dbReference type="EnsemblMetazoa" id="XM_022812663">
    <property type="protein sequence ID" value="XP_022668398"/>
    <property type="gene ID" value="LOC111253370"/>
</dbReference>
<dbReference type="GeneID" id="111253370"/>
<feature type="coiled-coil region" evidence="2">
    <location>
        <begin position="38"/>
        <end position="65"/>
    </location>
</feature>
<dbReference type="PANTHER" id="PTHR13015:SF0">
    <property type="entry name" value="WASH COMPLEX SUBUNIT 3"/>
    <property type="match status" value="1"/>
</dbReference>
<keyword evidence="5" id="KW-1185">Reference proteome</keyword>
<dbReference type="OrthoDB" id="268027at2759"/>
<evidence type="ECO:0000256" key="1">
    <source>
        <dbReference type="ARBA" id="ARBA00006290"/>
    </source>
</evidence>
<evidence type="ECO:0000313" key="4">
    <source>
        <dbReference type="EnsemblMetazoa" id="XP_022668398"/>
    </source>
</evidence>
<dbReference type="Pfam" id="PF10152">
    <property type="entry name" value="CCDC53"/>
    <property type="match status" value="1"/>
</dbReference>
<organism evidence="4 5">
    <name type="scientific">Varroa destructor</name>
    <name type="common">Honeybee mite</name>
    <dbReference type="NCBI Taxonomy" id="109461"/>
    <lineage>
        <taxon>Eukaryota</taxon>
        <taxon>Metazoa</taxon>
        <taxon>Ecdysozoa</taxon>
        <taxon>Arthropoda</taxon>
        <taxon>Chelicerata</taxon>
        <taxon>Arachnida</taxon>
        <taxon>Acari</taxon>
        <taxon>Parasitiformes</taxon>
        <taxon>Mesostigmata</taxon>
        <taxon>Gamasina</taxon>
        <taxon>Dermanyssoidea</taxon>
        <taxon>Varroidae</taxon>
        <taxon>Varroa</taxon>
    </lineage>
</organism>
<evidence type="ECO:0000256" key="3">
    <source>
        <dbReference type="SAM" id="MobiDB-lite"/>
    </source>
</evidence>
<dbReference type="EnsemblMetazoa" id="XM_022812662">
    <property type="protein sequence ID" value="XP_022668397"/>
    <property type="gene ID" value="LOC111253370"/>
</dbReference>
<dbReference type="GO" id="GO:0071203">
    <property type="term" value="C:WASH complex"/>
    <property type="evidence" value="ECO:0007669"/>
    <property type="project" value="InterPro"/>
</dbReference>
<dbReference type="OMA" id="QDWATGK"/>
<dbReference type="InParanoid" id="A0A7M7L0P5"/>
<name>A0A7M7L0P5_VARDE</name>
<accession>A0A7M7L0P5</accession>
<evidence type="ECO:0000313" key="5">
    <source>
        <dbReference type="Proteomes" id="UP000594260"/>
    </source>
</evidence>
<evidence type="ECO:0000256" key="2">
    <source>
        <dbReference type="SAM" id="Coils"/>
    </source>
</evidence>
<reference evidence="4" key="1">
    <citation type="submission" date="2021-01" db="UniProtKB">
        <authorList>
            <consortium name="EnsemblMetazoa"/>
        </authorList>
    </citation>
    <scope>IDENTIFICATION</scope>
</reference>
<proteinExistence type="inferred from homology"/>
<dbReference type="AlphaFoldDB" id="A0A7M7L0P5"/>
<keyword evidence="2" id="KW-0175">Coiled coil</keyword>